<gene>
    <name evidence="1" type="ORF">CQW49_07875</name>
</gene>
<dbReference type="SUPFAM" id="SSF82171">
    <property type="entry name" value="DPP6 N-terminal domain-like"/>
    <property type="match status" value="1"/>
</dbReference>
<dbReference type="RefSeq" id="WP_003611067.1">
    <property type="nucleotide sequence ID" value="NZ_ADVE02000001.1"/>
</dbReference>
<accession>A0A2D2CYK0</accession>
<organism evidence="1 2">
    <name type="scientific">Methylosinus trichosporium (strain ATCC 35070 / NCIMB 11131 / UNIQEM 75 / OB3b)</name>
    <dbReference type="NCBI Taxonomy" id="595536"/>
    <lineage>
        <taxon>Bacteria</taxon>
        <taxon>Pseudomonadati</taxon>
        <taxon>Pseudomonadota</taxon>
        <taxon>Alphaproteobacteria</taxon>
        <taxon>Hyphomicrobiales</taxon>
        <taxon>Methylocystaceae</taxon>
        <taxon>Methylosinus</taxon>
    </lineage>
</organism>
<evidence type="ECO:0000313" key="2">
    <source>
        <dbReference type="Proteomes" id="UP000230709"/>
    </source>
</evidence>
<dbReference type="EMBL" id="CP023737">
    <property type="protein sequence ID" value="ATQ67821.1"/>
    <property type="molecule type" value="Genomic_DNA"/>
</dbReference>
<dbReference type="STRING" id="595536.GCA_000178815_03576"/>
<dbReference type="KEGG" id="mtw:CQW49_07875"/>
<dbReference type="Proteomes" id="UP000230709">
    <property type="component" value="Chromosome"/>
</dbReference>
<keyword evidence="2" id="KW-1185">Reference proteome</keyword>
<evidence type="ECO:0000313" key="1">
    <source>
        <dbReference type="EMBL" id="ATQ67821.1"/>
    </source>
</evidence>
<proteinExistence type="predicted"/>
<sequence length="709" mass="73464">MAILFDQSYRLRANDAATALVLSQRLNAILRDLDLRVGGVEDMSTSIAELEDALKGYGTDRINAVLAPVLSAIQAAADLGGILTTMSYTAMEPALGPKEVVIPPVARDAFAPTAFVSIVSTADPTVAMLARRQAWDRVTGILAVDVIEAIGDGAYAEWIVSAAAATQSAGQIKTAPVGALTGDTLALQLAQTAAALAARQPSADNLTALAALSLLGDRVLMTDAAGAPALAPLSALGKALLAAASATAARASLGLAAVAASGSASDLSQGTLPAARLPDLQNLSLLGIGGAADATNKLVVKSPAALFDNSGAGMQVKVNKNAVGDTASLLFERGGSARAEVGLIGDDALRAKVSGDGVNWNTAIRIYPTTGVVGFPKGYRAPVAANIPQRNWVTSNAWLSSTTPADNNWFSVCWSPELGLFCAVGYSGVGNRVMTSPDAINWTLRTSAADIQWRSVCWAREIGLFVAVADSGAGNRVMTSPDGIAWTSRTSAADNEWRAVCWSPELGLLVAVAQTGSGSQVMTSPDGINWTLRTSPGTNYWRSVCWAPELGLFVAAAANGTGNRIMTSPDGINWTRRTSAADNNWLAICWSPELGLLVCVANSGTGNRVMTSPDGITWTLRTSAADNTWSGICWSPELGLLVAVSSGGIGNNVMTSPDGTNWTTRASATDNSWNSVCWSRELGLFAAIAVSGTGNRAMTSKSAYSYSYR</sequence>
<dbReference type="AlphaFoldDB" id="A0A2D2CYK0"/>
<reference evidence="2" key="1">
    <citation type="submission" date="2017-10" db="EMBL/GenBank/DDBJ databases">
        <title>Completed PacBio SMRT sequence of Methylosinus trichosporium OB3b reveals presence of a third large plasmid.</title>
        <authorList>
            <person name="Charles T.C."/>
            <person name="Lynch M.D.J."/>
            <person name="Heil J.R."/>
            <person name="Cheng J."/>
        </authorList>
    </citation>
    <scope>NUCLEOTIDE SEQUENCE [LARGE SCALE GENOMIC DNA]</scope>
    <source>
        <strain evidence="2">OB3b</strain>
    </source>
</reference>
<name>A0A2D2CYK0_METT3</name>
<protein>
    <submittedName>
        <fullName evidence="1">Uncharacterized protein</fullName>
    </submittedName>
</protein>